<dbReference type="EMBL" id="JXDG01000021">
    <property type="protein sequence ID" value="KIH84205.1"/>
    <property type="molecule type" value="Genomic_DNA"/>
</dbReference>
<sequence>MRFVGQVTGTGTNINIPNIYLQGTVPDAENLIGVSLSLQLSISPGSLTLFISEGQRLLTVMVHPSQYAANISGQFSGSGYGIFQLA</sequence>
<dbReference type="Proteomes" id="UP000031535">
    <property type="component" value="Unassembled WGS sequence"/>
</dbReference>
<dbReference type="PATRIC" id="fig|226910.6.peg.1995"/>
<keyword evidence="2" id="KW-1185">Reference proteome</keyword>
<organism evidence="1 2">
    <name type="scientific">Pseudomonas batumici</name>
    <dbReference type="NCBI Taxonomy" id="226910"/>
    <lineage>
        <taxon>Bacteria</taxon>
        <taxon>Pseudomonadati</taxon>
        <taxon>Pseudomonadota</taxon>
        <taxon>Gammaproteobacteria</taxon>
        <taxon>Pseudomonadales</taxon>
        <taxon>Pseudomonadaceae</taxon>
        <taxon>Pseudomonas</taxon>
    </lineage>
</organism>
<gene>
    <name evidence="1" type="ORF">UCMB321_2005</name>
</gene>
<comment type="caution">
    <text evidence="1">The sequence shown here is derived from an EMBL/GenBank/DDBJ whole genome shotgun (WGS) entry which is preliminary data.</text>
</comment>
<evidence type="ECO:0000313" key="1">
    <source>
        <dbReference type="EMBL" id="KIH84205.1"/>
    </source>
</evidence>
<proteinExistence type="predicted"/>
<dbReference type="AlphaFoldDB" id="A0A0C2IB88"/>
<reference evidence="1 2" key="1">
    <citation type="submission" date="2015-01" db="EMBL/GenBank/DDBJ databases">
        <title>Complete genome of Pseudomonas batumici UCM B-321 producer of the batumin antibiotic with strong antistaphilococcal and potential anticancer activity.</title>
        <authorList>
            <person name="Klochko V.V."/>
            <person name="Zelena L.B."/>
            <person name="Elena K.A."/>
            <person name="Reva O.N."/>
        </authorList>
    </citation>
    <scope>NUCLEOTIDE SEQUENCE [LARGE SCALE GENOMIC DNA]</scope>
    <source>
        <strain evidence="1 2">UCM B-321</strain>
    </source>
</reference>
<protein>
    <submittedName>
        <fullName evidence="1">Uncharacterized protein</fullName>
    </submittedName>
</protein>
<accession>A0A0C2IB88</accession>
<name>A0A0C2IB88_9PSED</name>
<evidence type="ECO:0000313" key="2">
    <source>
        <dbReference type="Proteomes" id="UP000031535"/>
    </source>
</evidence>